<protein>
    <submittedName>
        <fullName evidence="2">Uncharacterized protein</fullName>
    </submittedName>
</protein>
<name>A0A7S0WB45_9CRYP</name>
<evidence type="ECO:0000256" key="1">
    <source>
        <dbReference type="SAM" id="MobiDB-lite"/>
    </source>
</evidence>
<gene>
    <name evidence="2" type="ORF">HTEP1355_LOCUS21049</name>
</gene>
<reference evidence="2" key="1">
    <citation type="submission" date="2021-01" db="EMBL/GenBank/DDBJ databases">
        <authorList>
            <person name="Corre E."/>
            <person name="Pelletier E."/>
            <person name="Niang G."/>
            <person name="Scheremetjew M."/>
            <person name="Finn R."/>
            <person name="Kale V."/>
            <person name="Holt S."/>
            <person name="Cochrane G."/>
            <person name="Meng A."/>
            <person name="Brown T."/>
            <person name="Cohen L."/>
        </authorList>
    </citation>
    <scope>NUCLEOTIDE SEQUENCE</scope>
    <source>
        <strain evidence="2">CCMP443</strain>
    </source>
</reference>
<sequence>MTSGVDDLEAELEALETPDEAAAAPPKSGEGAKPAYAAPPSQPSSDAQYAKDLRATDATGDNLADQQRMASKKMKESFKIGKAKIQTKWQDFSVAKTVQDLQEDDSGLSKDGYLMQDYINKKAGTYSTDVQRYPMDIELEDAASRIERAIVMQRDGNDLHQQIHRNPSSVDVKRLIPKDEVIVQVLSTVGYEKFPSSGESLVGSGLVILTEKNIYFSHEGSSYHASGVEHAFGSTACPSVCCCGMRGCCACVGSCKKMWGGYTHVSQRETRTALMCVNVEDQLMDVHAEQVFTTRLERKFSFYPKAAQGCCLSCCLYCWGMCIDCRKICDPCILDGFVHFSYDTDRNRKGALEQMLIRENKTGDTSFWSPLEISLLLNGVMRAGGSKAMDEQKWYDLINTQLPGRTISQCEKKHRALTSGHNETETSKTATYRAVYIPFKDAGTRRIREAVCIVDADQCSTEDVYRFVVAANKLKCHANGLSARLQSEQINSMDEGGYPSRHLRDKALMKGGLGSLLGGFGVLGRLFK</sequence>
<organism evidence="2">
    <name type="scientific">Hemiselmis tepida</name>
    <dbReference type="NCBI Taxonomy" id="464990"/>
    <lineage>
        <taxon>Eukaryota</taxon>
        <taxon>Cryptophyceae</taxon>
        <taxon>Cryptomonadales</taxon>
        <taxon>Hemiselmidaceae</taxon>
        <taxon>Hemiselmis</taxon>
    </lineage>
</organism>
<feature type="non-terminal residue" evidence="2">
    <location>
        <position position="528"/>
    </location>
</feature>
<feature type="region of interest" description="Disordered" evidence="1">
    <location>
        <begin position="1"/>
        <end position="48"/>
    </location>
</feature>
<dbReference type="EMBL" id="HBFN01036303">
    <property type="protein sequence ID" value="CAD8807369.1"/>
    <property type="molecule type" value="Transcribed_RNA"/>
</dbReference>
<feature type="compositionally biased region" description="Acidic residues" evidence="1">
    <location>
        <begin position="1"/>
        <end position="19"/>
    </location>
</feature>
<proteinExistence type="predicted"/>
<accession>A0A7S0WB45</accession>
<feature type="compositionally biased region" description="Low complexity" evidence="1">
    <location>
        <begin position="20"/>
        <end position="48"/>
    </location>
</feature>
<evidence type="ECO:0000313" key="2">
    <source>
        <dbReference type="EMBL" id="CAD8807369.1"/>
    </source>
</evidence>
<dbReference type="AlphaFoldDB" id="A0A7S0WB45"/>